<comment type="caution">
    <text evidence="5">The sequence shown here is derived from an EMBL/GenBank/DDBJ whole genome shotgun (WGS) entry which is preliminary data.</text>
</comment>
<evidence type="ECO:0000313" key="7">
    <source>
        <dbReference type="Proteomes" id="UP000663873"/>
    </source>
</evidence>
<dbReference type="EMBL" id="CAJOBR010095701">
    <property type="protein sequence ID" value="CAF5146794.1"/>
    <property type="molecule type" value="Genomic_DNA"/>
</dbReference>
<name>A0A822GKN7_9BILA</name>
<evidence type="ECO:0000313" key="3">
    <source>
        <dbReference type="EMBL" id="CAF5001402.1"/>
    </source>
</evidence>
<evidence type="ECO:0000313" key="6">
    <source>
        <dbReference type="Proteomes" id="UP000663848"/>
    </source>
</evidence>
<dbReference type="Proteomes" id="UP000663873">
    <property type="component" value="Unassembled WGS sequence"/>
</dbReference>
<dbReference type="EMBL" id="CAJOBP010109977">
    <property type="protein sequence ID" value="CAF4999460.1"/>
    <property type="molecule type" value="Genomic_DNA"/>
</dbReference>
<organism evidence="5 6">
    <name type="scientific">Rotaria socialis</name>
    <dbReference type="NCBI Taxonomy" id="392032"/>
    <lineage>
        <taxon>Eukaryota</taxon>
        <taxon>Metazoa</taxon>
        <taxon>Spiralia</taxon>
        <taxon>Gnathifera</taxon>
        <taxon>Rotifera</taxon>
        <taxon>Eurotatoria</taxon>
        <taxon>Bdelloidea</taxon>
        <taxon>Philodinida</taxon>
        <taxon>Philodinidae</taxon>
        <taxon>Rotaria</taxon>
    </lineage>
</organism>
<dbReference type="EMBL" id="CAJOBP010110680">
    <property type="protein sequence ID" value="CAF5001402.1"/>
    <property type="molecule type" value="Genomic_DNA"/>
</dbReference>
<evidence type="ECO:0000256" key="1">
    <source>
        <dbReference type="SAM" id="MobiDB-lite"/>
    </source>
</evidence>
<evidence type="ECO:0000313" key="2">
    <source>
        <dbReference type="EMBL" id="CAF4999460.1"/>
    </source>
</evidence>
<keyword evidence="7" id="KW-1185">Reference proteome</keyword>
<gene>
    <name evidence="4" type="ORF">QYT958_LOCUS48207</name>
    <name evidence="5" type="ORF">QYT958_LOCUS48244</name>
    <name evidence="2" type="ORF">UJA718_LOCUS50187</name>
    <name evidence="3" type="ORF">UJA718_LOCUS50232</name>
</gene>
<sequence>PTDVRSYHSPMMRTASIDNSNNPSKSMTIVVQNPFEDSIRHIEDVG</sequence>
<feature type="region of interest" description="Disordered" evidence="1">
    <location>
        <begin position="1"/>
        <end position="25"/>
    </location>
</feature>
<protein>
    <submittedName>
        <fullName evidence="5">Uncharacterized protein</fullName>
    </submittedName>
</protein>
<feature type="compositionally biased region" description="Polar residues" evidence="1">
    <location>
        <begin position="16"/>
        <end position="25"/>
    </location>
</feature>
<dbReference type="AlphaFoldDB" id="A0A822GKN7"/>
<dbReference type="Proteomes" id="UP000663848">
    <property type="component" value="Unassembled WGS sequence"/>
</dbReference>
<accession>A0A822GKN7</accession>
<evidence type="ECO:0000313" key="5">
    <source>
        <dbReference type="EMBL" id="CAF5147293.1"/>
    </source>
</evidence>
<dbReference type="EMBL" id="CAJOBR010096132">
    <property type="protein sequence ID" value="CAF5147293.1"/>
    <property type="molecule type" value="Genomic_DNA"/>
</dbReference>
<evidence type="ECO:0000313" key="4">
    <source>
        <dbReference type="EMBL" id="CAF5146794.1"/>
    </source>
</evidence>
<proteinExistence type="predicted"/>
<reference evidence="5" key="1">
    <citation type="submission" date="2021-02" db="EMBL/GenBank/DDBJ databases">
        <authorList>
            <person name="Nowell W R."/>
        </authorList>
    </citation>
    <scope>NUCLEOTIDE SEQUENCE</scope>
</reference>
<feature type="non-terminal residue" evidence="5">
    <location>
        <position position="1"/>
    </location>
</feature>